<organism evidence="1 2">
    <name type="scientific">Rhizopogon vinicolor AM-OR11-026</name>
    <dbReference type="NCBI Taxonomy" id="1314800"/>
    <lineage>
        <taxon>Eukaryota</taxon>
        <taxon>Fungi</taxon>
        <taxon>Dikarya</taxon>
        <taxon>Basidiomycota</taxon>
        <taxon>Agaricomycotina</taxon>
        <taxon>Agaricomycetes</taxon>
        <taxon>Agaricomycetidae</taxon>
        <taxon>Boletales</taxon>
        <taxon>Suillineae</taxon>
        <taxon>Rhizopogonaceae</taxon>
        <taxon>Rhizopogon</taxon>
    </lineage>
</organism>
<dbReference type="OrthoDB" id="2689861at2759"/>
<reference evidence="1 2" key="1">
    <citation type="submission" date="2016-06" db="EMBL/GenBank/DDBJ databases">
        <title>Comparative genomics of the ectomycorrhizal sister species Rhizopogon vinicolor and Rhizopogon vesiculosus (Basidiomycota: Boletales) reveals a divergence of the mating type B locus.</title>
        <authorList>
            <consortium name="DOE Joint Genome Institute"/>
            <person name="Mujic A.B."/>
            <person name="Kuo A."/>
            <person name="Tritt A."/>
            <person name="Lipzen A."/>
            <person name="Chen C."/>
            <person name="Johnson J."/>
            <person name="Sharma A."/>
            <person name="Barry K."/>
            <person name="Grigoriev I.V."/>
            <person name="Spatafora J.W."/>
        </authorList>
    </citation>
    <scope>NUCLEOTIDE SEQUENCE [LARGE SCALE GENOMIC DNA]</scope>
    <source>
        <strain evidence="1 2">AM-OR11-026</strain>
    </source>
</reference>
<sequence length="132" mass="14639">MVDPTAEPDAQIIDRLIQLWTEGHNRRVGGWNQQREEEEQAIAEGPSLTLSPLYGCPCTTHVDDCIATHVDARTFIMRTNSISCTRGQPAIANLTAMIAELPFALASTLSPIFPRSNYMSPIFLIFGYPKFA</sequence>
<protein>
    <submittedName>
        <fullName evidence="1">Uncharacterized protein</fullName>
    </submittedName>
</protein>
<name>A0A1B7MRM5_9AGAM</name>
<accession>A0A1B7MRM5</accession>
<proteinExistence type="predicted"/>
<keyword evidence="2" id="KW-1185">Reference proteome</keyword>
<evidence type="ECO:0000313" key="1">
    <source>
        <dbReference type="EMBL" id="OAX35254.1"/>
    </source>
</evidence>
<dbReference type="Proteomes" id="UP000092154">
    <property type="component" value="Unassembled WGS sequence"/>
</dbReference>
<evidence type="ECO:0000313" key="2">
    <source>
        <dbReference type="Proteomes" id="UP000092154"/>
    </source>
</evidence>
<dbReference type="AlphaFoldDB" id="A0A1B7MRM5"/>
<dbReference type="EMBL" id="KV448516">
    <property type="protein sequence ID" value="OAX35254.1"/>
    <property type="molecule type" value="Genomic_DNA"/>
</dbReference>
<dbReference type="InParanoid" id="A0A1B7MRM5"/>
<gene>
    <name evidence="1" type="ORF">K503DRAFT_802960</name>
</gene>